<evidence type="ECO:0008006" key="4">
    <source>
        <dbReference type="Google" id="ProtNLM"/>
    </source>
</evidence>
<dbReference type="EMBL" id="CAJNOC010008534">
    <property type="protein sequence ID" value="CAF1116963.1"/>
    <property type="molecule type" value="Genomic_DNA"/>
</dbReference>
<proteinExistence type="predicted"/>
<dbReference type="Proteomes" id="UP000663879">
    <property type="component" value="Unassembled WGS sequence"/>
</dbReference>
<sequence>MSKRRAEALRTKNKRSSSNSNTQRSSLIDEPSTSSATMTSLNNEDSYVDSNQERELQQTYSMNLDSQNSDLQSEKNIFKNFILLSKDGLKSVYKCKLCTRPYSVHGDSDANLRKPLGSNKHQMEVLYKSQIKKVDLSNDQEVECDPEKRKIINEAILDCILIDSRPFSDFSKPGMMKLIDVIIPGYKPPSRTTISRRLESEFIKY</sequence>
<dbReference type="AlphaFoldDB" id="A0A814Q8U7"/>
<feature type="region of interest" description="Disordered" evidence="1">
    <location>
        <begin position="1"/>
        <end position="49"/>
    </location>
</feature>
<evidence type="ECO:0000313" key="3">
    <source>
        <dbReference type="Proteomes" id="UP000663879"/>
    </source>
</evidence>
<gene>
    <name evidence="2" type="ORF">OXX778_LOCUS21876</name>
</gene>
<accession>A0A814Q8U7</accession>
<reference evidence="2" key="1">
    <citation type="submission" date="2021-02" db="EMBL/GenBank/DDBJ databases">
        <authorList>
            <person name="Nowell W R."/>
        </authorList>
    </citation>
    <scope>NUCLEOTIDE SEQUENCE</scope>
    <source>
        <strain evidence="2">Ploen Becks lab</strain>
    </source>
</reference>
<evidence type="ECO:0000256" key="1">
    <source>
        <dbReference type="SAM" id="MobiDB-lite"/>
    </source>
</evidence>
<comment type="caution">
    <text evidence="2">The sequence shown here is derived from an EMBL/GenBank/DDBJ whole genome shotgun (WGS) entry which is preliminary data.</text>
</comment>
<protein>
    <recommendedName>
        <fullName evidence="4">BED-type domain-containing protein</fullName>
    </recommendedName>
</protein>
<feature type="compositionally biased region" description="Polar residues" evidence="1">
    <location>
        <begin position="31"/>
        <end position="49"/>
    </location>
</feature>
<feature type="compositionally biased region" description="Basic and acidic residues" evidence="1">
    <location>
        <begin position="1"/>
        <end position="10"/>
    </location>
</feature>
<evidence type="ECO:0000313" key="2">
    <source>
        <dbReference type="EMBL" id="CAF1116963.1"/>
    </source>
</evidence>
<organism evidence="2 3">
    <name type="scientific">Brachionus calyciflorus</name>
    <dbReference type="NCBI Taxonomy" id="104777"/>
    <lineage>
        <taxon>Eukaryota</taxon>
        <taxon>Metazoa</taxon>
        <taxon>Spiralia</taxon>
        <taxon>Gnathifera</taxon>
        <taxon>Rotifera</taxon>
        <taxon>Eurotatoria</taxon>
        <taxon>Monogononta</taxon>
        <taxon>Pseudotrocha</taxon>
        <taxon>Ploima</taxon>
        <taxon>Brachionidae</taxon>
        <taxon>Brachionus</taxon>
    </lineage>
</organism>
<dbReference type="OrthoDB" id="1607513at2759"/>
<feature type="non-terminal residue" evidence="2">
    <location>
        <position position="1"/>
    </location>
</feature>
<keyword evidence="3" id="KW-1185">Reference proteome</keyword>
<name>A0A814Q8U7_9BILA</name>
<feature type="compositionally biased region" description="Low complexity" evidence="1">
    <location>
        <begin position="16"/>
        <end position="26"/>
    </location>
</feature>